<dbReference type="GO" id="GO:0050531">
    <property type="term" value="F:mannosyl-3-phosphoglycerate phosphatase activity"/>
    <property type="evidence" value="ECO:0007669"/>
    <property type="project" value="InterPro"/>
</dbReference>
<dbReference type="EMBL" id="FXTO01000039">
    <property type="protein sequence ID" value="SMO97772.1"/>
    <property type="molecule type" value="Genomic_DNA"/>
</dbReference>
<dbReference type="Proteomes" id="UP000316030">
    <property type="component" value="Unassembled WGS sequence"/>
</dbReference>
<evidence type="ECO:0000313" key="5">
    <source>
        <dbReference type="Proteomes" id="UP000316030"/>
    </source>
</evidence>
<dbReference type="Pfam" id="PF08282">
    <property type="entry name" value="Hydrolase_3"/>
    <property type="match status" value="2"/>
</dbReference>
<evidence type="ECO:0000256" key="1">
    <source>
        <dbReference type="ARBA" id="ARBA00022723"/>
    </source>
</evidence>
<name>A0A521FNN5_9RHOB</name>
<dbReference type="PANTHER" id="PTHR10000:SF8">
    <property type="entry name" value="HAD SUPERFAMILY HYDROLASE-LIKE, TYPE 3"/>
    <property type="match status" value="1"/>
</dbReference>
<evidence type="ECO:0000256" key="2">
    <source>
        <dbReference type="ARBA" id="ARBA00022801"/>
    </source>
</evidence>
<dbReference type="GO" id="GO:0000287">
    <property type="term" value="F:magnesium ion binding"/>
    <property type="evidence" value="ECO:0007669"/>
    <property type="project" value="TreeGrafter"/>
</dbReference>
<sequence>MTEFPAIVFTDLDGTLLDHHDYSYSAASPAIKILKSFNIPIILASSKTAAEIAPLRADMGLSAYPAIVENGAGLLHANCIPPTDSGADYRKIRETLNNTPTKLRRYYKGFGDISDAECAALTGLSPDAATRARQRAYSEPGLWSGSETDLHAFLRSLSEHGISARQGGRYLTLSFGKTKADQMATLCQNYGNPPVIALGDAPNDLEMLQAADHPVLILNPDAAPFAIPINLSNRITRSTKSGPAGWNETVLSIVSSLTTQAKGA</sequence>
<dbReference type="InterPro" id="IPR006381">
    <property type="entry name" value="HAD-SF-IIB-MPGP"/>
</dbReference>
<evidence type="ECO:0000256" key="3">
    <source>
        <dbReference type="ARBA" id="ARBA00022842"/>
    </source>
</evidence>
<organism evidence="4 5">
    <name type="scientific">Thalassovita litoralis</name>
    <dbReference type="NCBI Taxonomy" id="1010611"/>
    <lineage>
        <taxon>Bacteria</taxon>
        <taxon>Pseudomonadati</taxon>
        <taxon>Pseudomonadota</taxon>
        <taxon>Alphaproteobacteria</taxon>
        <taxon>Rhodobacterales</taxon>
        <taxon>Roseobacteraceae</taxon>
        <taxon>Thalassovita</taxon>
    </lineage>
</organism>
<keyword evidence="2" id="KW-0378">Hydrolase</keyword>
<dbReference type="SUPFAM" id="SSF56784">
    <property type="entry name" value="HAD-like"/>
    <property type="match status" value="1"/>
</dbReference>
<dbReference type="SFLD" id="SFLDG01142">
    <property type="entry name" value="C2.B.2:_Mannosyl-3-phosphoglyc"/>
    <property type="match status" value="1"/>
</dbReference>
<dbReference type="GO" id="GO:0005829">
    <property type="term" value="C:cytosol"/>
    <property type="evidence" value="ECO:0007669"/>
    <property type="project" value="TreeGrafter"/>
</dbReference>
<dbReference type="InterPro" id="IPR036412">
    <property type="entry name" value="HAD-like_sf"/>
</dbReference>
<dbReference type="OrthoDB" id="193379at2"/>
<dbReference type="SFLD" id="SFLDG01140">
    <property type="entry name" value="C2.B:_Phosphomannomutase_and_P"/>
    <property type="match status" value="1"/>
</dbReference>
<accession>A0A521FNN5</accession>
<proteinExistence type="predicted"/>
<dbReference type="Gene3D" id="3.40.50.1000">
    <property type="entry name" value="HAD superfamily/HAD-like"/>
    <property type="match status" value="1"/>
</dbReference>
<protein>
    <submittedName>
        <fullName evidence="4">Mannosyl-3-phosphoglycerate phosphatase</fullName>
    </submittedName>
</protein>
<dbReference type="NCBIfam" id="TIGR01486">
    <property type="entry name" value="HAD-SF-IIB-MPGP"/>
    <property type="match status" value="1"/>
</dbReference>
<dbReference type="AlphaFoldDB" id="A0A521FNN5"/>
<gene>
    <name evidence="4" type="ORF">SAMN06265173_1394</name>
</gene>
<reference evidence="4 5" key="1">
    <citation type="submission" date="2017-05" db="EMBL/GenBank/DDBJ databases">
        <authorList>
            <person name="Varghese N."/>
            <person name="Submissions S."/>
        </authorList>
    </citation>
    <scope>NUCLEOTIDE SEQUENCE [LARGE SCALE GENOMIC DNA]</scope>
    <source>
        <strain evidence="4 5">DSM 29506</strain>
    </source>
</reference>
<keyword evidence="5" id="KW-1185">Reference proteome</keyword>
<dbReference type="PANTHER" id="PTHR10000">
    <property type="entry name" value="PHOSPHOSERINE PHOSPHATASE"/>
    <property type="match status" value="1"/>
</dbReference>
<dbReference type="GO" id="GO:0051479">
    <property type="term" value="P:mannosylglycerate biosynthetic process"/>
    <property type="evidence" value="ECO:0007669"/>
    <property type="project" value="InterPro"/>
</dbReference>
<evidence type="ECO:0000313" key="4">
    <source>
        <dbReference type="EMBL" id="SMO97772.1"/>
    </source>
</evidence>
<dbReference type="Gene3D" id="3.30.980.20">
    <property type="entry name" value="Putative mannosyl-3-phosphoglycerate phosphatase, domain 2"/>
    <property type="match status" value="1"/>
</dbReference>
<dbReference type="SFLD" id="SFLDS00003">
    <property type="entry name" value="Haloacid_Dehalogenase"/>
    <property type="match status" value="1"/>
</dbReference>
<keyword evidence="3" id="KW-0460">Magnesium</keyword>
<dbReference type="InterPro" id="IPR023214">
    <property type="entry name" value="HAD_sf"/>
</dbReference>
<dbReference type="RefSeq" id="WP_142494783.1">
    <property type="nucleotide sequence ID" value="NZ_FXTO01000039.1"/>
</dbReference>
<keyword evidence="1" id="KW-0479">Metal-binding</keyword>